<protein>
    <submittedName>
        <fullName evidence="4">FAA hydrolase family protein</fullName>
    </submittedName>
</protein>
<dbReference type="Gene3D" id="3.90.850.10">
    <property type="entry name" value="Fumarylacetoacetase-like, C-terminal domain"/>
    <property type="match status" value="1"/>
</dbReference>
<dbReference type="RefSeq" id="WP_122925377.1">
    <property type="nucleotide sequence ID" value="NZ_RHHU01000012.1"/>
</dbReference>
<dbReference type="GO" id="GO:0044281">
    <property type="term" value="P:small molecule metabolic process"/>
    <property type="evidence" value="ECO:0007669"/>
    <property type="project" value="UniProtKB-ARBA"/>
</dbReference>
<dbReference type="FunFam" id="3.90.850.10:FF:000008">
    <property type="entry name" value="FAA hydrolase family protein"/>
    <property type="match status" value="1"/>
</dbReference>
<evidence type="ECO:0000313" key="4">
    <source>
        <dbReference type="EMBL" id="RNB82596.1"/>
    </source>
</evidence>
<dbReference type="GO" id="GO:0046872">
    <property type="term" value="F:metal ion binding"/>
    <property type="evidence" value="ECO:0007669"/>
    <property type="project" value="UniProtKB-KW"/>
</dbReference>
<keyword evidence="4" id="KW-0378">Hydrolase</keyword>
<name>A0A3M8D3E8_9BACL</name>
<dbReference type="EMBL" id="RHHU01000012">
    <property type="protein sequence ID" value="RNB82596.1"/>
    <property type="molecule type" value="Genomic_DNA"/>
</dbReference>
<proteinExistence type="inferred from homology"/>
<dbReference type="InterPro" id="IPR051121">
    <property type="entry name" value="FAH"/>
</dbReference>
<keyword evidence="5" id="KW-1185">Reference proteome</keyword>
<accession>A0A3M8D3E8</accession>
<evidence type="ECO:0000256" key="2">
    <source>
        <dbReference type="ARBA" id="ARBA00022723"/>
    </source>
</evidence>
<feature type="domain" description="Fumarylacetoacetase-like C-terminal" evidence="3">
    <location>
        <begin position="75"/>
        <end position="280"/>
    </location>
</feature>
<organism evidence="4 5">
    <name type="scientific">Brevibacillus nitrificans</name>
    <dbReference type="NCBI Taxonomy" id="651560"/>
    <lineage>
        <taxon>Bacteria</taxon>
        <taxon>Bacillati</taxon>
        <taxon>Bacillota</taxon>
        <taxon>Bacilli</taxon>
        <taxon>Bacillales</taxon>
        <taxon>Paenibacillaceae</taxon>
        <taxon>Brevibacillus</taxon>
    </lineage>
</organism>
<evidence type="ECO:0000313" key="5">
    <source>
        <dbReference type="Proteomes" id="UP000269573"/>
    </source>
</evidence>
<dbReference type="PANTHER" id="PTHR42796">
    <property type="entry name" value="FUMARYLACETOACETATE HYDROLASE DOMAIN-CONTAINING PROTEIN 2A-RELATED"/>
    <property type="match status" value="1"/>
</dbReference>
<dbReference type="GO" id="GO:0016787">
    <property type="term" value="F:hydrolase activity"/>
    <property type="evidence" value="ECO:0007669"/>
    <property type="project" value="UniProtKB-KW"/>
</dbReference>
<comment type="caution">
    <text evidence="4">The sequence shown here is derived from an EMBL/GenBank/DDBJ whole genome shotgun (WGS) entry which is preliminary data.</text>
</comment>
<keyword evidence="2" id="KW-0479">Metal-binding</keyword>
<reference evidence="4 5" key="1">
    <citation type="submission" date="2018-10" db="EMBL/GenBank/DDBJ databases">
        <title>Phylogenomics of Brevibacillus.</title>
        <authorList>
            <person name="Dunlap C."/>
        </authorList>
    </citation>
    <scope>NUCLEOTIDE SEQUENCE [LARGE SCALE GENOMIC DNA]</scope>
    <source>
        <strain evidence="4 5">JCM 15774</strain>
    </source>
</reference>
<dbReference type="Proteomes" id="UP000269573">
    <property type="component" value="Unassembled WGS sequence"/>
</dbReference>
<comment type="similarity">
    <text evidence="1">Belongs to the FAH family.</text>
</comment>
<gene>
    <name evidence="4" type="ORF">EDM59_20835</name>
</gene>
<dbReference type="AlphaFoldDB" id="A0A3M8D3E8"/>
<dbReference type="InterPro" id="IPR036663">
    <property type="entry name" value="Fumarylacetoacetase_C_sf"/>
</dbReference>
<dbReference type="PANTHER" id="PTHR42796:SF4">
    <property type="entry name" value="FUMARYLACETOACETATE HYDROLASE DOMAIN-CONTAINING PROTEIN 2A"/>
    <property type="match status" value="1"/>
</dbReference>
<sequence>MKLASYSYQNKPSFGLVTDHGIIDIPKRLGDSYLDLRSYLASSNYAEADKWLAQGTVDYSLEEITFLPVIPNPDKIFCIGLNYDEHRIEANRDKSANPTVFFRVANSQIGHLAPMLLPKESKNLDFEGEIAVIIGRKGRRIAEEDAYNYVAGYACYNDGSIRDWQNHTHQWGPGKNFEGTGAFGPWMVTRDEISDGEILTLETRLNGEVMQHATTDMLLFPIPTLISYVSSFTTLEPGDIIVTGTPGGIGMKRNPPVYMKAGDVVEIEVSRVGVLRNTIVAE</sequence>
<dbReference type="Pfam" id="PF01557">
    <property type="entry name" value="FAA_hydrolase"/>
    <property type="match status" value="1"/>
</dbReference>
<dbReference type="SUPFAM" id="SSF56529">
    <property type="entry name" value="FAH"/>
    <property type="match status" value="1"/>
</dbReference>
<evidence type="ECO:0000259" key="3">
    <source>
        <dbReference type="Pfam" id="PF01557"/>
    </source>
</evidence>
<dbReference type="InterPro" id="IPR011234">
    <property type="entry name" value="Fumarylacetoacetase-like_C"/>
</dbReference>
<evidence type="ECO:0000256" key="1">
    <source>
        <dbReference type="ARBA" id="ARBA00010211"/>
    </source>
</evidence>